<dbReference type="Pfam" id="PF01931">
    <property type="entry name" value="NTPase_I-T"/>
    <property type="match status" value="1"/>
</dbReference>
<keyword evidence="2 11" id="KW-0479">Metal-binding</keyword>
<dbReference type="EMBL" id="FUWP01000012">
    <property type="protein sequence ID" value="SKA41426.1"/>
    <property type="molecule type" value="Genomic_DNA"/>
</dbReference>
<feature type="binding site" evidence="11">
    <location>
        <begin position="96"/>
        <end position="97"/>
    </location>
    <ligand>
        <name>substrate</name>
    </ligand>
</feature>
<evidence type="ECO:0000256" key="3">
    <source>
        <dbReference type="ARBA" id="ARBA00022741"/>
    </source>
</evidence>
<dbReference type="EC" id="3.6.1.73" evidence="11"/>
<dbReference type="NCBIfam" id="TIGR00258">
    <property type="entry name" value="inosine/xanthosine triphosphatase"/>
    <property type="match status" value="1"/>
</dbReference>
<dbReference type="AlphaFoldDB" id="A0A1T4TLU6"/>
<accession>A0A1T4TLU6</accession>
<feature type="binding site" evidence="11">
    <location>
        <position position="96"/>
    </location>
    <ligand>
        <name>Mg(2+)</name>
        <dbReference type="ChEBI" id="CHEBI:18420"/>
    </ligand>
</feature>
<dbReference type="GO" id="GO:0103023">
    <property type="term" value="F:ITPase activity"/>
    <property type="evidence" value="ECO:0007669"/>
    <property type="project" value="UniProtKB-EC"/>
</dbReference>
<evidence type="ECO:0000313" key="13">
    <source>
        <dbReference type="EMBL" id="SKA41426.1"/>
    </source>
</evidence>
<evidence type="ECO:0000256" key="7">
    <source>
        <dbReference type="ARBA" id="ARBA00023211"/>
    </source>
</evidence>
<dbReference type="HAMAP" id="MF_00648">
    <property type="entry name" value="Non_canon_purine_NTPase_YjjX"/>
    <property type="match status" value="1"/>
</dbReference>
<evidence type="ECO:0000256" key="5">
    <source>
        <dbReference type="ARBA" id="ARBA00022842"/>
    </source>
</evidence>
<proteinExistence type="inferred from homology"/>
<feature type="binding site" evidence="11">
    <location>
        <position position="66"/>
    </location>
    <ligand>
        <name>Mg(2+)</name>
        <dbReference type="ChEBI" id="CHEBI:18420"/>
    </ligand>
</feature>
<dbReference type="GO" id="GO:0009117">
    <property type="term" value="P:nucleotide metabolic process"/>
    <property type="evidence" value="ECO:0007669"/>
    <property type="project" value="UniProtKB-KW"/>
</dbReference>
<sequence length="199" mass="22050">MSFFIAFACDQKRLFLSYLIRSLTEFIIMPTIIVASTNPAKITAVTDAFNAIFPQQSFITTGVSTESGVRDQPLTSEETLLGANNRVISCRERYPDADYIVGLEAGLDDNFTFAWMVIEHQGRKSTARSASLPLPPLALEKIAQGMELGDVMDEMFAQQNIKQKGGAIAMLTNHLLSRSSVYQQALILALIPFLHPELY</sequence>
<dbReference type="GO" id="GO:0006772">
    <property type="term" value="P:thiamine metabolic process"/>
    <property type="evidence" value="ECO:0007669"/>
    <property type="project" value="TreeGrafter"/>
</dbReference>
<evidence type="ECO:0000256" key="1">
    <source>
        <dbReference type="ARBA" id="ARBA00001936"/>
    </source>
</evidence>
<gene>
    <name evidence="13" type="ORF">CZ814_02278</name>
</gene>
<dbReference type="InterPro" id="IPR002786">
    <property type="entry name" value="Non_canon_purine_NTPase"/>
</dbReference>
<evidence type="ECO:0000256" key="9">
    <source>
        <dbReference type="ARBA" id="ARBA00048781"/>
    </source>
</evidence>
<organism evidence="13 14">
    <name type="scientific">Photobacterium toruni</name>
    <dbReference type="NCBI Taxonomy" id="1935446"/>
    <lineage>
        <taxon>Bacteria</taxon>
        <taxon>Pseudomonadati</taxon>
        <taxon>Pseudomonadota</taxon>
        <taxon>Gammaproteobacteria</taxon>
        <taxon>Vibrionales</taxon>
        <taxon>Vibrionaceae</taxon>
        <taxon>Photobacterium</taxon>
    </lineage>
</organism>
<feature type="domain" description="Non-canonical purine NTP phosphatase/PRRC1" evidence="12">
    <location>
        <begin position="35"/>
        <end position="194"/>
    </location>
</feature>
<evidence type="ECO:0000256" key="4">
    <source>
        <dbReference type="ARBA" id="ARBA00022801"/>
    </source>
</evidence>
<keyword evidence="7 11" id="KW-0464">Manganese</keyword>
<evidence type="ECO:0000256" key="10">
    <source>
        <dbReference type="ARBA" id="ARBA00060855"/>
    </source>
</evidence>
<feature type="binding site" evidence="11">
    <location>
        <begin position="36"/>
        <end position="41"/>
    </location>
    <ligand>
        <name>substrate</name>
    </ligand>
</feature>
<comment type="catalytic activity">
    <reaction evidence="9 11">
        <text>XTP + H2O = XDP + phosphate + H(+)</text>
        <dbReference type="Rhea" id="RHEA:28406"/>
        <dbReference type="ChEBI" id="CHEBI:15377"/>
        <dbReference type="ChEBI" id="CHEBI:15378"/>
        <dbReference type="ChEBI" id="CHEBI:43474"/>
        <dbReference type="ChEBI" id="CHEBI:59884"/>
        <dbReference type="ChEBI" id="CHEBI:61314"/>
        <dbReference type="EC" id="3.6.1.73"/>
    </reaction>
</comment>
<dbReference type="SUPFAM" id="SSF52972">
    <property type="entry name" value="ITPase-like"/>
    <property type="match status" value="1"/>
</dbReference>
<dbReference type="Proteomes" id="UP000191116">
    <property type="component" value="Unassembled WGS sequence"/>
</dbReference>
<dbReference type="InterPro" id="IPR050299">
    <property type="entry name" value="YjjX_NTPase"/>
</dbReference>
<name>A0A1T4TLU6_9GAMM</name>
<dbReference type="FunFam" id="3.90.950.10:FF:000002">
    <property type="entry name" value="Inosine/xanthosine triphosphatase"/>
    <property type="match status" value="1"/>
</dbReference>
<comment type="cofactor">
    <cofactor evidence="11">
        <name>Mg(2+)</name>
        <dbReference type="ChEBI" id="CHEBI:18420"/>
    </cofactor>
    <cofactor evidence="11">
        <name>Mn(2+)</name>
        <dbReference type="ChEBI" id="CHEBI:29035"/>
    </cofactor>
    <text evidence="11">Binds 1 divalent metal cation per subunit; can use either Mg(2+) or Mn(2+).</text>
</comment>
<comment type="cofactor">
    <cofactor evidence="1">
        <name>Mn(2+)</name>
        <dbReference type="ChEBI" id="CHEBI:29035"/>
    </cofactor>
</comment>
<dbReference type="GO" id="GO:0046872">
    <property type="term" value="F:metal ion binding"/>
    <property type="evidence" value="ECO:0007669"/>
    <property type="project" value="UniProtKB-KW"/>
</dbReference>
<comment type="catalytic activity">
    <reaction evidence="8 11">
        <text>ITP + H2O = IDP + phosphate + H(+)</text>
        <dbReference type="Rhea" id="RHEA:28330"/>
        <dbReference type="ChEBI" id="CHEBI:15377"/>
        <dbReference type="ChEBI" id="CHEBI:15378"/>
        <dbReference type="ChEBI" id="CHEBI:43474"/>
        <dbReference type="ChEBI" id="CHEBI:58280"/>
        <dbReference type="ChEBI" id="CHEBI:61402"/>
        <dbReference type="EC" id="3.6.1.73"/>
    </reaction>
</comment>
<evidence type="ECO:0000256" key="6">
    <source>
        <dbReference type="ARBA" id="ARBA00023080"/>
    </source>
</evidence>
<evidence type="ECO:0000256" key="2">
    <source>
        <dbReference type="ARBA" id="ARBA00022723"/>
    </source>
</evidence>
<comment type="subunit">
    <text evidence="11">Homodimer.</text>
</comment>
<keyword evidence="3 11" id="KW-0547">Nucleotide-binding</keyword>
<keyword evidence="5 11" id="KW-0460">Magnesium</keyword>
<keyword evidence="4 11" id="KW-0378">Hydrolase</keyword>
<comment type="similarity">
    <text evidence="10 11">Belongs to the YjjX NTPase family.</text>
</comment>
<dbReference type="NCBIfam" id="NF003459">
    <property type="entry name" value="PRK05074.1"/>
    <property type="match status" value="1"/>
</dbReference>
<reference evidence="13 14" key="1">
    <citation type="submission" date="2017-02" db="EMBL/GenBank/DDBJ databases">
        <authorList>
            <person name="Peterson S.W."/>
        </authorList>
    </citation>
    <scope>NUCLEOTIDE SEQUENCE [LARGE SCALE GENOMIC DNA]</scope>
    <source>
        <strain evidence="13 14">CECT 9189</strain>
    </source>
</reference>
<evidence type="ECO:0000259" key="12">
    <source>
        <dbReference type="Pfam" id="PF01931"/>
    </source>
</evidence>
<evidence type="ECO:0000313" key="14">
    <source>
        <dbReference type="Proteomes" id="UP000191116"/>
    </source>
</evidence>
<dbReference type="PANTHER" id="PTHR34699:SF2">
    <property type="entry name" value="NON-CANONICAL PURINE NTP PHOSPHATASE_PRRC1 DOMAIN-CONTAINING PROTEIN"/>
    <property type="match status" value="1"/>
</dbReference>
<dbReference type="Gene3D" id="3.90.950.10">
    <property type="match status" value="1"/>
</dbReference>
<dbReference type="InterPro" id="IPR026533">
    <property type="entry name" value="NTPase/PRRC1"/>
</dbReference>
<protein>
    <recommendedName>
        <fullName evidence="11">Inosine/xanthosine triphosphatase</fullName>
        <shortName evidence="11">ITPase/XTPase</shortName>
        <ecNumber evidence="11">3.6.1.73</ecNumber>
    </recommendedName>
    <alternativeName>
        <fullName evidence="11">Non-canonical purine NTP phosphatase</fullName>
    </alternativeName>
    <alternativeName>
        <fullName evidence="11">Non-standard purine NTP phosphatase</fullName>
    </alternativeName>
    <alternativeName>
        <fullName evidence="11">Nucleoside-triphosphate phosphatase</fullName>
        <shortName evidence="11">NTPase</shortName>
    </alternativeName>
</protein>
<comment type="function">
    <text evidence="11">Phosphatase that hydrolyzes non-canonical purine nucleotides such as XTP and ITP to their respective diphosphate derivatives. Probably excludes non-canonical purines from DNA/RNA precursor pool, thus preventing their incorporation into DNA/RNA and avoiding chromosomal lesions.</text>
</comment>
<dbReference type="InterPro" id="IPR029001">
    <property type="entry name" value="ITPase-like_fam"/>
</dbReference>
<keyword evidence="6 11" id="KW-0546">Nucleotide metabolism</keyword>
<evidence type="ECO:0000256" key="11">
    <source>
        <dbReference type="HAMAP-Rule" id="MF_00648"/>
    </source>
</evidence>
<evidence type="ECO:0000256" key="8">
    <source>
        <dbReference type="ARBA" id="ARBA00048174"/>
    </source>
</evidence>
<dbReference type="GO" id="GO:0000166">
    <property type="term" value="F:nucleotide binding"/>
    <property type="evidence" value="ECO:0007669"/>
    <property type="project" value="UniProtKB-KW"/>
</dbReference>
<dbReference type="PANTHER" id="PTHR34699">
    <property type="match status" value="1"/>
</dbReference>